<dbReference type="EMBL" id="CAJSLV010000102">
    <property type="protein sequence ID" value="CAG6398312.1"/>
    <property type="molecule type" value="Genomic_DNA"/>
</dbReference>
<evidence type="ECO:0000313" key="3">
    <source>
        <dbReference type="Proteomes" id="UP001152519"/>
    </source>
</evidence>
<dbReference type="Proteomes" id="UP001152519">
    <property type="component" value="Unassembled WGS sequence"/>
</dbReference>
<proteinExistence type="predicted"/>
<name>A0A9W4DZP1_9ACTN</name>
<evidence type="ECO:0000256" key="1">
    <source>
        <dbReference type="SAM" id="MobiDB-lite"/>
    </source>
</evidence>
<protein>
    <recommendedName>
        <fullName evidence="4">Transposase</fullName>
    </recommendedName>
</protein>
<keyword evidence="3" id="KW-1185">Reference proteome</keyword>
<reference evidence="2" key="1">
    <citation type="submission" date="2021-05" db="EMBL/GenBank/DDBJ databases">
        <authorList>
            <person name="Arsene-Ploetze F."/>
        </authorList>
    </citation>
    <scope>NUCLEOTIDE SEQUENCE</scope>
    <source>
        <strain evidence="2">DSM 42138</strain>
    </source>
</reference>
<feature type="region of interest" description="Disordered" evidence="1">
    <location>
        <begin position="177"/>
        <end position="224"/>
    </location>
</feature>
<gene>
    <name evidence="2" type="ORF">SCOCK_690029</name>
</gene>
<dbReference type="AlphaFoldDB" id="A0A9W4DZP1"/>
<comment type="caution">
    <text evidence="2">The sequence shown here is derived from an EMBL/GenBank/DDBJ whole genome shotgun (WGS) entry which is preliminary data.</text>
</comment>
<accession>A0A9W4DZP1</accession>
<feature type="compositionally biased region" description="Polar residues" evidence="1">
    <location>
        <begin position="180"/>
        <end position="190"/>
    </location>
</feature>
<feature type="region of interest" description="Disordered" evidence="1">
    <location>
        <begin position="32"/>
        <end position="107"/>
    </location>
</feature>
<evidence type="ECO:0008006" key="4">
    <source>
        <dbReference type="Google" id="ProtNLM"/>
    </source>
</evidence>
<sequence>MKPLVDGFTTKITRYPPEASQACLPVRAGRVQPIPVLPRRSPARTPPSDRKPLAPAPGWPSSSHGVGASPERNHIRPARSVFRGWDKHGLPVHQRGRGSSGRPRTDLDEAVRPASRKAYVLLNGTLLPIDRIAADRPFYSGKHKKHGMNVQVLSDPFGRLLWASPALPGAPFTTCARPANTASSIPSTRPESPAGRTRATRVPEARSEFRSVAGGRSSPQVSRP</sequence>
<organism evidence="2 3">
    <name type="scientific">Actinacidiphila cocklensis</name>
    <dbReference type="NCBI Taxonomy" id="887465"/>
    <lineage>
        <taxon>Bacteria</taxon>
        <taxon>Bacillati</taxon>
        <taxon>Actinomycetota</taxon>
        <taxon>Actinomycetes</taxon>
        <taxon>Kitasatosporales</taxon>
        <taxon>Streptomycetaceae</taxon>
        <taxon>Actinacidiphila</taxon>
    </lineage>
</organism>
<evidence type="ECO:0000313" key="2">
    <source>
        <dbReference type="EMBL" id="CAG6398312.1"/>
    </source>
</evidence>